<evidence type="ECO:0000256" key="2">
    <source>
        <dbReference type="ARBA" id="ARBA00023324"/>
    </source>
</evidence>
<dbReference type="GeneID" id="18169742"/>
<keyword evidence="2" id="KW-0560">Oxidoreductase</keyword>
<dbReference type="AlphaFoldDB" id="G3JQH6"/>
<dbReference type="InterPro" id="IPR020835">
    <property type="entry name" value="Catalase_sf"/>
</dbReference>
<keyword evidence="2" id="KW-0376">Hydrogen peroxide</keyword>
<accession>G3JQH6</accession>
<dbReference type="VEuPathDB" id="FungiDB:CCM_07732"/>
<sequence>MHCSSKQANKRDPIKGCYYCLLLMGYHFIVCDGAGVQLVRGAKTSKNEDKATSNAASQSSIMSTNPPISTLANGQPSDNPGSVLQVRYGNTNGGLVVLSDTQTIEILAHFARERIPERSVHAKAAGAFGEFEVLDDVSDITDAKFLTGVGKKTPILTRMSTVGGEKGSSDTVRDVRGWATKFYTEEGIQDFVFNDLPVFFIRDPIKFPSMNRSHKRHPQTNVPDNSMFWDFHVNNPEGIHALMHLFGQRGIPASLRNISGYGVHTYTLNKADGSYVYVKWHFKPDDGVKTMDAGTALYLAGAEPDYHVKDLFHAIKTGNFPSWTVYVQVIRPEDVSSAPMDIFDNTYTWPHALYPLRRIGRFSLNRNPNNYFQDIEQACFSPSNMVPGIGPSADPVLQARMFSYPDAHRYRVGPNYFQLPPNKPINCVYAPYVRDGPGTMNGNYGADPDYVGSQLCPVSTSKRVQMPTHEVWSGNVTAFATQLDEERDFVQARELWTIICNQKGGKEQFLHNIVPTLQDVPDPLQSKVLDYLGKVHSELRTLLKEALSNFFRSASVDKDTNYVQLLDPRYSGSVESRDNFLTRGRHHINAQTAQTIVPLPLQTARRIRASEAYVGQQPAVQDLAVGNADGQNPIKARAHVHRRRSDPESRIMGYRRMGCRGMGYRF</sequence>
<dbReference type="STRING" id="983644.G3JQH6"/>
<keyword evidence="2" id="KW-0575">Peroxidase</keyword>
<protein>
    <submittedName>
        <fullName evidence="6">Catalase</fullName>
    </submittedName>
</protein>
<dbReference type="OMA" id="PIDIFDC"/>
<feature type="domain" description="Catalase core" evidence="5">
    <location>
        <begin position="70"/>
        <end position="459"/>
    </location>
</feature>
<feature type="region of interest" description="Disordered" evidence="4">
    <location>
        <begin position="43"/>
        <end position="76"/>
    </location>
</feature>
<dbReference type="SMART" id="SM01060">
    <property type="entry name" value="Catalase"/>
    <property type="match status" value="1"/>
</dbReference>
<dbReference type="InterPro" id="IPR011614">
    <property type="entry name" value="Catalase_core"/>
</dbReference>
<dbReference type="PROSITE" id="PS00438">
    <property type="entry name" value="CATALASE_2"/>
    <property type="match status" value="1"/>
</dbReference>
<dbReference type="InterPro" id="IPR024708">
    <property type="entry name" value="Catalase_AS"/>
</dbReference>
<dbReference type="InParanoid" id="G3JQH6"/>
<proteinExistence type="inferred from homology"/>
<evidence type="ECO:0000256" key="4">
    <source>
        <dbReference type="SAM" id="MobiDB-lite"/>
    </source>
</evidence>
<dbReference type="OrthoDB" id="6880011at2759"/>
<dbReference type="GO" id="GO:0005777">
    <property type="term" value="C:peroxisome"/>
    <property type="evidence" value="ECO:0007669"/>
    <property type="project" value="TreeGrafter"/>
</dbReference>
<dbReference type="GO" id="GO:0020037">
    <property type="term" value="F:heme binding"/>
    <property type="evidence" value="ECO:0007669"/>
    <property type="project" value="InterPro"/>
</dbReference>
<dbReference type="PROSITE" id="PS00437">
    <property type="entry name" value="CATALASE_1"/>
    <property type="match status" value="1"/>
</dbReference>
<dbReference type="eggNOG" id="KOG0047">
    <property type="taxonomic scope" value="Eukaryota"/>
</dbReference>
<evidence type="ECO:0000256" key="1">
    <source>
        <dbReference type="ARBA" id="ARBA00005329"/>
    </source>
</evidence>
<keyword evidence="7" id="KW-1185">Reference proteome</keyword>
<gene>
    <name evidence="6" type="ORF">CCM_07732</name>
</gene>
<dbReference type="GO" id="GO:0042744">
    <property type="term" value="P:hydrogen peroxide catabolic process"/>
    <property type="evidence" value="ECO:0007669"/>
    <property type="project" value="UniProtKB-KW"/>
</dbReference>
<dbReference type="PANTHER" id="PTHR11465">
    <property type="entry name" value="CATALASE"/>
    <property type="match status" value="1"/>
</dbReference>
<dbReference type="InterPro" id="IPR002226">
    <property type="entry name" value="Catalase_haem_BS"/>
</dbReference>
<evidence type="ECO:0000256" key="3">
    <source>
        <dbReference type="RuleBase" id="RU004142"/>
    </source>
</evidence>
<dbReference type="PANTHER" id="PTHR11465:SF26">
    <property type="entry name" value="CATALASE 2"/>
    <property type="match status" value="1"/>
</dbReference>
<dbReference type="PROSITE" id="PS51402">
    <property type="entry name" value="CATALASE_3"/>
    <property type="match status" value="1"/>
</dbReference>
<dbReference type="Proteomes" id="UP000001610">
    <property type="component" value="Unassembled WGS sequence"/>
</dbReference>
<dbReference type="GO" id="GO:0004096">
    <property type="term" value="F:catalase activity"/>
    <property type="evidence" value="ECO:0007669"/>
    <property type="project" value="InterPro"/>
</dbReference>
<dbReference type="RefSeq" id="XP_006672935.1">
    <property type="nucleotide sequence ID" value="XM_006672872.1"/>
</dbReference>
<comment type="function">
    <text evidence="3">Catalyzes the degradation of hydrogen peroxide (H(2)O(2)) generated by peroxisomal oxidases to water and oxygen, thereby protecting cells from the toxic effects of hydrogen peroxide.</text>
</comment>
<dbReference type="PRINTS" id="PR00067">
    <property type="entry name" value="CATALASE"/>
</dbReference>
<evidence type="ECO:0000313" key="7">
    <source>
        <dbReference type="Proteomes" id="UP000001610"/>
    </source>
</evidence>
<comment type="similarity">
    <text evidence="1">Belongs to the catalase family.</text>
</comment>
<evidence type="ECO:0000259" key="5">
    <source>
        <dbReference type="SMART" id="SM01060"/>
    </source>
</evidence>
<dbReference type="CDD" id="cd08157">
    <property type="entry name" value="catalase_fungal"/>
    <property type="match status" value="1"/>
</dbReference>
<dbReference type="FunCoup" id="G3JQH6">
    <property type="interactions" value="897"/>
</dbReference>
<organism evidence="6 7">
    <name type="scientific">Cordyceps militaris (strain CM01)</name>
    <name type="common">Caterpillar fungus</name>
    <dbReference type="NCBI Taxonomy" id="983644"/>
    <lineage>
        <taxon>Eukaryota</taxon>
        <taxon>Fungi</taxon>
        <taxon>Dikarya</taxon>
        <taxon>Ascomycota</taxon>
        <taxon>Pezizomycotina</taxon>
        <taxon>Sordariomycetes</taxon>
        <taxon>Hypocreomycetidae</taxon>
        <taxon>Hypocreales</taxon>
        <taxon>Cordycipitaceae</taxon>
        <taxon>Cordyceps</taxon>
    </lineage>
</organism>
<dbReference type="HOGENOM" id="CLU_010645_3_0_1"/>
<evidence type="ECO:0000313" key="6">
    <source>
        <dbReference type="EMBL" id="EGX89480.1"/>
    </source>
</evidence>
<dbReference type="KEGG" id="cmt:CCM_07732"/>
<dbReference type="SUPFAM" id="SSF56634">
    <property type="entry name" value="Heme-dependent catalase-like"/>
    <property type="match status" value="1"/>
</dbReference>
<dbReference type="Gene3D" id="2.40.180.10">
    <property type="entry name" value="Catalase core domain"/>
    <property type="match status" value="1"/>
</dbReference>
<dbReference type="InterPro" id="IPR018028">
    <property type="entry name" value="Catalase"/>
</dbReference>
<dbReference type="GO" id="GO:0005739">
    <property type="term" value="C:mitochondrion"/>
    <property type="evidence" value="ECO:0007669"/>
    <property type="project" value="TreeGrafter"/>
</dbReference>
<dbReference type="Pfam" id="PF00199">
    <property type="entry name" value="Catalase"/>
    <property type="match status" value="1"/>
</dbReference>
<dbReference type="EMBL" id="JH126404">
    <property type="protein sequence ID" value="EGX89480.1"/>
    <property type="molecule type" value="Genomic_DNA"/>
</dbReference>
<reference evidence="6 7" key="1">
    <citation type="journal article" date="2011" name="Genome Biol.">
        <title>Genome sequence of the insect pathogenic fungus Cordyceps militaris, a valued traditional Chinese medicine.</title>
        <authorList>
            <person name="Zheng P."/>
            <person name="Xia Y."/>
            <person name="Xiao G."/>
            <person name="Xiong C."/>
            <person name="Hu X."/>
            <person name="Zhang S."/>
            <person name="Zheng H."/>
            <person name="Huang Y."/>
            <person name="Zhou Y."/>
            <person name="Wang S."/>
            <person name="Zhao G.P."/>
            <person name="Liu X."/>
            <person name="St Leger R.J."/>
            <person name="Wang C."/>
        </authorList>
    </citation>
    <scope>NUCLEOTIDE SEQUENCE [LARGE SCALE GENOMIC DNA]</scope>
    <source>
        <strain evidence="6 7">CM01</strain>
    </source>
</reference>
<dbReference type="GO" id="GO:0042542">
    <property type="term" value="P:response to hydrogen peroxide"/>
    <property type="evidence" value="ECO:0007669"/>
    <property type="project" value="TreeGrafter"/>
</dbReference>
<name>G3JQH6_CORMM</name>
<feature type="compositionally biased region" description="Polar residues" evidence="4">
    <location>
        <begin position="52"/>
        <end position="76"/>
    </location>
</feature>